<keyword evidence="5" id="KW-1185">Reference proteome</keyword>
<dbReference type="Gene3D" id="1.10.472.10">
    <property type="entry name" value="Cyclin-like"/>
    <property type="match status" value="2"/>
</dbReference>
<dbReference type="Pfam" id="PF00134">
    <property type="entry name" value="Cyclin_N"/>
    <property type="match status" value="1"/>
</dbReference>
<sequence>MAFQSYAQQPGDPYMMDGYAQGHHGDMGHTSPAQQAAAQAAHLSQQMAHLREEEHQQDLASEKKHKKSRFIYRTLEDLRTNNPSVKDGLDPDKERLWRRQYCKLIQDAGQVLKIPQWGIAVGITLCHRFFAVKSMKRNDRFVVATACLFLAAKIEESPRQLRQVIVEVERVRHSKNPAALRALDDPAHMERVKEEVLQAERAVLYTLGFDLQIPHPYQPLIDWLKEHRLLADVPNESPFRQLPQNSWNLVNDSLRTTLCLQFPAPHIAHAALYLADLLNVDEQGVHHGKLPRGAAFYDKYDIRPDDLACICGQILGEYEQSKLGQMAMAAGGALPAAVAAARAAAEARVGPSGLGGALRAAGARPGPDGFKQEMVAAAGAAGVALGGAGPGAAAAGVKAEEEEGEVKE</sequence>
<organism evidence="4 5">
    <name type="scientific">Edaphochlamys debaryana</name>
    <dbReference type="NCBI Taxonomy" id="47281"/>
    <lineage>
        <taxon>Eukaryota</taxon>
        <taxon>Viridiplantae</taxon>
        <taxon>Chlorophyta</taxon>
        <taxon>core chlorophytes</taxon>
        <taxon>Chlorophyceae</taxon>
        <taxon>CS clade</taxon>
        <taxon>Chlamydomonadales</taxon>
        <taxon>Chlamydomonadales incertae sedis</taxon>
        <taxon>Edaphochlamys</taxon>
    </lineage>
</organism>
<comment type="similarity">
    <text evidence="1">Belongs to the cyclin family.</text>
</comment>
<feature type="region of interest" description="Disordered" evidence="2">
    <location>
        <begin position="1"/>
        <end position="64"/>
    </location>
</feature>
<proteinExistence type="inferred from homology"/>
<protein>
    <recommendedName>
        <fullName evidence="3">Cyclin-like domain-containing protein</fullName>
    </recommendedName>
</protein>
<feature type="domain" description="Cyclin-like" evidence="3">
    <location>
        <begin position="103"/>
        <end position="205"/>
    </location>
</feature>
<evidence type="ECO:0000313" key="5">
    <source>
        <dbReference type="Proteomes" id="UP000612055"/>
    </source>
</evidence>
<feature type="compositionally biased region" description="Low complexity" evidence="2">
    <location>
        <begin position="33"/>
        <end position="48"/>
    </location>
</feature>
<dbReference type="EMBL" id="JAEHOE010000056">
    <property type="protein sequence ID" value="KAG2491108.1"/>
    <property type="molecule type" value="Genomic_DNA"/>
</dbReference>
<dbReference type="InterPro" id="IPR013763">
    <property type="entry name" value="Cyclin-like_dom"/>
</dbReference>
<name>A0A835XY06_9CHLO</name>
<comment type="caution">
    <text evidence="4">The sequence shown here is derived from an EMBL/GenBank/DDBJ whole genome shotgun (WGS) entry which is preliminary data.</text>
</comment>
<dbReference type="AlphaFoldDB" id="A0A835XY06"/>
<evidence type="ECO:0000256" key="1">
    <source>
        <dbReference type="RuleBase" id="RU000383"/>
    </source>
</evidence>
<dbReference type="SUPFAM" id="SSF47954">
    <property type="entry name" value="Cyclin-like"/>
    <property type="match status" value="2"/>
</dbReference>
<dbReference type="OrthoDB" id="10264655at2759"/>
<dbReference type="CDD" id="cd20546">
    <property type="entry name" value="CYCLIN_SpCG1C_ScCTK2-like_rpt2"/>
    <property type="match status" value="1"/>
</dbReference>
<dbReference type="SMART" id="SM00385">
    <property type="entry name" value="CYCLIN"/>
    <property type="match status" value="1"/>
</dbReference>
<evidence type="ECO:0000313" key="4">
    <source>
        <dbReference type="EMBL" id="KAG2491108.1"/>
    </source>
</evidence>
<accession>A0A835XY06</accession>
<dbReference type="InterPro" id="IPR036915">
    <property type="entry name" value="Cyclin-like_sf"/>
</dbReference>
<dbReference type="InterPro" id="IPR043198">
    <property type="entry name" value="Cyclin/Ssn8"/>
</dbReference>
<dbReference type="InterPro" id="IPR006671">
    <property type="entry name" value="Cyclin_N"/>
</dbReference>
<keyword evidence="1" id="KW-0195">Cyclin</keyword>
<evidence type="ECO:0000259" key="3">
    <source>
        <dbReference type="SMART" id="SM00385"/>
    </source>
</evidence>
<dbReference type="GO" id="GO:0006357">
    <property type="term" value="P:regulation of transcription by RNA polymerase II"/>
    <property type="evidence" value="ECO:0007669"/>
    <property type="project" value="InterPro"/>
</dbReference>
<reference evidence="4" key="1">
    <citation type="journal article" date="2020" name="bioRxiv">
        <title>Comparative genomics of Chlamydomonas.</title>
        <authorList>
            <person name="Craig R.J."/>
            <person name="Hasan A.R."/>
            <person name="Ness R.W."/>
            <person name="Keightley P.D."/>
        </authorList>
    </citation>
    <scope>NUCLEOTIDE SEQUENCE</scope>
    <source>
        <strain evidence="4">CCAP 11/70</strain>
    </source>
</reference>
<dbReference type="PANTHER" id="PTHR10026">
    <property type="entry name" value="CYCLIN"/>
    <property type="match status" value="1"/>
</dbReference>
<feature type="compositionally biased region" description="Basic and acidic residues" evidence="2">
    <location>
        <begin position="49"/>
        <end position="62"/>
    </location>
</feature>
<gene>
    <name evidence="4" type="ORF">HYH03_010552</name>
</gene>
<dbReference type="Proteomes" id="UP000612055">
    <property type="component" value="Unassembled WGS sequence"/>
</dbReference>
<evidence type="ECO:0000256" key="2">
    <source>
        <dbReference type="SAM" id="MobiDB-lite"/>
    </source>
</evidence>
<dbReference type="GO" id="GO:0016538">
    <property type="term" value="F:cyclin-dependent protein serine/threonine kinase regulator activity"/>
    <property type="evidence" value="ECO:0007669"/>
    <property type="project" value="InterPro"/>
</dbReference>